<protein>
    <submittedName>
        <fullName evidence="2">Helix-turn-helix domain-containing protein</fullName>
    </submittedName>
</protein>
<evidence type="ECO:0000313" key="2">
    <source>
        <dbReference type="EMBL" id="MBG0561423.1"/>
    </source>
</evidence>
<dbReference type="AlphaFoldDB" id="A0A931C8I3"/>
<evidence type="ECO:0000259" key="1">
    <source>
        <dbReference type="Pfam" id="PF13556"/>
    </source>
</evidence>
<dbReference type="PANTHER" id="PTHR33744">
    <property type="entry name" value="CARBOHYDRATE DIACID REGULATOR"/>
    <property type="match status" value="1"/>
</dbReference>
<keyword evidence="3" id="KW-1185">Reference proteome</keyword>
<sequence length="401" mass="41300">MKDLAVRLAALDPDAGAALRVIAYFDRLTEGRAGLQAIVRGAAVLAGCPARLADDGRRIQLRVQPDGTDATARPPDPSWMSAAVADGAVLWLERPGPPGPVEAMILERASGAARAVLERTRRLAPPTDPASVELTLDGTAPEAQRLAAAARLGLEPTDPVRAIALADGAALLLPGSADGDPSVGAGSPGPSTGPAWIGAALPANDGRHGAALPANDGRHGAALPANDGRHGVVLPANDERHGVVLPGADGRHADPRQRAGIGPAGPVAALPASYAAARTALRFTAEGTEQDPGPRVVHADRLGGLILLADAAGPGTEPVPDVRALDRAAASAPWALATLDAVAEAVSLRAAATALRLHHSTLQERLTHTRRLLDWDIREPQGRLRLQVALALRRLHRNPPQ</sequence>
<comment type="caution">
    <text evidence="2">The sequence shown here is derived from an EMBL/GenBank/DDBJ whole genome shotgun (WGS) entry which is preliminary data.</text>
</comment>
<gene>
    <name evidence="2" type="ORF">I4J89_08105</name>
</gene>
<proteinExistence type="predicted"/>
<feature type="domain" description="PucR C-terminal helix-turn-helix" evidence="1">
    <location>
        <begin position="336"/>
        <end position="391"/>
    </location>
</feature>
<dbReference type="RefSeq" id="WP_196413213.1">
    <property type="nucleotide sequence ID" value="NZ_JADQTO010000003.1"/>
</dbReference>
<dbReference type="InterPro" id="IPR051448">
    <property type="entry name" value="CdaR-like_regulators"/>
</dbReference>
<evidence type="ECO:0000313" key="3">
    <source>
        <dbReference type="Proteomes" id="UP000598146"/>
    </source>
</evidence>
<dbReference type="Gene3D" id="1.10.10.2840">
    <property type="entry name" value="PucR C-terminal helix-turn-helix domain"/>
    <property type="match status" value="1"/>
</dbReference>
<organism evidence="2 3">
    <name type="scientific">Actinoplanes aureus</name>
    <dbReference type="NCBI Taxonomy" id="2792083"/>
    <lineage>
        <taxon>Bacteria</taxon>
        <taxon>Bacillati</taxon>
        <taxon>Actinomycetota</taxon>
        <taxon>Actinomycetes</taxon>
        <taxon>Micromonosporales</taxon>
        <taxon>Micromonosporaceae</taxon>
        <taxon>Actinoplanes</taxon>
    </lineage>
</organism>
<dbReference type="Pfam" id="PF13556">
    <property type="entry name" value="HTH_30"/>
    <property type="match status" value="1"/>
</dbReference>
<accession>A0A931C8I3</accession>
<dbReference type="InterPro" id="IPR025736">
    <property type="entry name" value="PucR_C-HTH_dom"/>
</dbReference>
<dbReference type="EMBL" id="JADQTO010000003">
    <property type="protein sequence ID" value="MBG0561423.1"/>
    <property type="molecule type" value="Genomic_DNA"/>
</dbReference>
<reference evidence="2" key="1">
    <citation type="submission" date="2020-11" db="EMBL/GenBank/DDBJ databases">
        <title>Isolation and identification of active actinomycetes.</title>
        <authorList>
            <person name="Sun X."/>
        </authorList>
    </citation>
    <scope>NUCLEOTIDE SEQUENCE</scope>
    <source>
        <strain evidence="2">NEAU-A11</strain>
    </source>
</reference>
<dbReference type="PANTHER" id="PTHR33744:SF1">
    <property type="entry name" value="DNA-BINDING TRANSCRIPTIONAL ACTIVATOR ADER"/>
    <property type="match status" value="1"/>
</dbReference>
<name>A0A931C8I3_9ACTN</name>
<dbReference type="Proteomes" id="UP000598146">
    <property type="component" value="Unassembled WGS sequence"/>
</dbReference>
<dbReference type="InterPro" id="IPR042070">
    <property type="entry name" value="PucR_C-HTH_sf"/>
</dbReference>